<evidence type="ECO:0000313" key="5">
    <source>
        <dbReference type="Proteomes" id="UP001293593"/>
    </source>
</evidence>
<dbReference type="GO" id="GO:0004601">
    <property type="term" value="F:peroxidase activity"/>
    <property type="evidence" value="ECO:0007669"/>
    <property type="project" value="UniProtKB-KW"/>
</dbReference>
<dbReference type="AlphaFoldDB" id="A0AAE1N018"/>
<evidence type="ECO:0000313" key="4">
    <source>
        <dbReference type="EMBL" id="KAK4280081.1"/>
    </source>
</evidence>
<dbReference type="Proteomes" id="UP001293593">
    <property type="component" value="Unassembled WGS sequence"/>
</dbReference>
<name>A0AAE1N018_9FABA</name>
<dbReference type="Pfam" id="PF00255">
    <property type="entry name" value="GSHPx"/>
    <property type="match status" value="1"/>
</dbReference>
<gene>
    <name evidence="4" type="ORF">QN277_011752</name>
</gene>
<evidence type="ECO:0000256" key="3">
    <source>
        <dbReference type="ARBA" id="ARBA00023002"/>
    </source>
</evidence>
<evidence type="ECO:0000256" key="1">
    <source>
        <dbReference type="ARBA" id="ARBA00006926"/>
    </source>
</evidence>
<keyword evidence="2" id="KW-0575">Peroxidase</keyword>
<reference evidence="4" key="1">
    <citation type="submission" date="2023-10" db="EMBL/GenBank/DDBJ databases">
        <title>Chromosome-level genome of the transformable northern wattle, Acacia crassicarpa.</title>
        <authorList>
            <person name="Massaro I."/>
            <person name="Sinha N.R."/>
            <person name="Poethig S."/>
            <person name="Leichty A.R."/>
        </authorList>
    </citation>
    <scope>NUCLEOTIDE SEQUENCE</scope>
    <source>
        <strain evidence="4">Acra3RX</strain>
        <tissue evidence="4">Leaf</tissue>
    </source>
</reference>
<dbReference type="SUPFAM" id="SSF52833">
    <property type="entry name" value="Thioredoxin-like"/>
    <property type="match status" value="1"/>
</dbReference>
<dbReference type="EMBL" id="JAWXYG010000002">
    <property type="protein sequence ID" value="KAK4280081.1"/>
    <property type="molecule type" value="Genomic_DNA"/>
</dbReference>
<keyword evidence="5" id="KW-1185">Reference proteome</keyword>
<comment type="caution">
    <text evidence="4">The sequence shown here is derived from an EMBL/GenBank/DDBJ whole genome shotgun (WGS) entry which is preliminary data.</text>
</comment>
<dbReference type="Gene3D" id="3.40.30.10">
    <property type="entry name" value="Glutaredoxin"/>
    <property type="match status" value="1"/>
</dbReference>
<dbReference type="InterPro" id="IPR036249">
    <property type="entry name" value="Thioredoxin-like_sf"/>
</dbReference>
<proteinExistence type="inferred from homology"/>
<keyword evidence="3" id="KW-0560">Oxidoreductase</keyword>
<dbReference type="InterPro" id="IPR000889">
    <property type="entry name" value="Glutathione_peroxidase"/>
</dbReference>
<evidence type="ECO:0000256" key="2">
    <source>
        <dbReference type="ARBA" id="ARBA00022559"/>
    </source>
</evidence>
<dbReference type="GO" id="GO:0006979">
    <property type="term" value="P:response to oxidative stress"/>
    <property type="evidence" value="ECO:0007669"/>
    <property type="project" value="InterPro"/>
</dbReference>
<comment type="similarity">
    <text evidence="1">Belongs to the glutathione peroxidase family.</text>
</comment>
<protein>
    <submittedName>
        <fullName evidence="4">Uncharacterized protein</fullName>
    </submittedName>
</protein>
<organism evidence="4 5">
    <name type="scientific">Acacia crassicarpa</name>
    <name type="common">northern wattle</name>
    <dbReference type="NCBI Taxonomy" id="499986"/>
    <lineage>
        <taxon>Eukaryota</taxon>
        <taxon>Viridiplantae</taxon>
        <taxon>Streptophyta</taxon>
        <taxon>Embryophyta</taxon>
        <taxon>Tracheophyta</taxon>
        <taxon>Spermatophyta</taxon>
        <taxon>Magnoliopsida</taxon>
        <taxon>eudicotyledons</taxon>
        <taxon>Gunneridae</taxon>
        <taxon>Pentapetalae</taxon>
        <taxon>rosids</taxon>
        <taxon>fabids</taxon>
        <taxon>Fabales</taxon>
        <taxon>Fabaceae</taxon>
        <taxon>Caesalpinioideae</taxon>
        <taxon>mimosoid clade</taxon>
        <taxon>Acacieae</taxon>
        <taxon>Acacia</taxon>
    </lineage>
</organism>
<sequence length="86" mass="9724">MSLEFHFGVSLMEIALARTVISSMDNWFMVIIWFKGKFLLIVHVASRCGLTSSNYSELSHIYEKYKAQGLGLCHSKNKATRNKAAP</sequence>
<accession>A0AAE1N018</accession>